<dbReference type="GO" id="GO:0004030">
    <property type="term" value="F:aldehyde dehydrogenase [NAD(P)+] activity"/>
    <property type="evidence" value="ECO:0007669"/>
    <property type="project" value="UniProtKB-ARBA"/>
</dbReference>
<comment type="similarity">
    <text evidence="1 5">Belongs to the aldehyde dehydrogenase family.</text>
</comment>
<evidence type="ECO:0000256" key="3">
    <source>
        <dbReference type="ARBA" id="ARBA00023097"/>
    </source>
</evidence>
<dbReference type="AlphaFoldDB" id="A0A285PI46"/>
<protein>
    <submittedName>
        <fullName evidence="7">Gamma-glutamyl-gamma-aminobutyraldehyde dehydrogenase</fullName>
    </submittedName>
</protein>
<dbReference type="InterPro" id="IPR016162">
    <property type="entry name" value="Ald_DH_N"/>
</dbReference>
<dbReference type="PROSITE" id="PS00070">
    <property type="entry name" value="ALDEHYDE_DEHYDR_CYS"/>
    <property type="match status" value="1"/>
</dbReference>
<dbReference type="InterPro" id="IPR016161">
    <property type="entry name" value="Ald_DH/histidinol_DH"/>
</dbReference>
<dbReference type="SUPFAM" id="SSF53720">
    <property type="entry name" value="ALDH-like"/>
    <property type="match status" value="1"/>
</dbReference>
<proteinExistence type="inferred from homology"/>
<organism evidence="7 8">
    <name type="scientific">Cohaesibacter gelatinilyticus</name>
    <dbReference type="NCBI Taxonomy" id="372072"/>
    <lineage>
        <taxon>Bacteria</taxon>
        <taxon>Pseudomonadati</taxon>
        <taxon>Pseudomonadota</taxon>
        <taxon>Alphaproteobacteria</taxon>
        <taxon>Hyphomicrobiales</taxon>
        <taxon>Cohaesibacteraceae</taxon>
    </lineage>
</organism>
<evidence type="ECO:0000313" key="8">
    <source>
        <dbReference type="Proteomes" id="UP000219439"/>
    </source>
</evidence>
<dbReference type="InterPro" id="IPR029510">
    <property type="entry name" value="Ald_DH_CS_GLU"/>
</dbReference>
<evidence type="ECO:0000256" key="4">
    <source>
        <dbReference type="PROSITE-ProRule" id="PRU10007"/>
    </source>
</evidence>
<feature type="domain" description="Aldehyde dehydrogenase" evidence="6">
    <location>
        <begin position="42"/>
        <end position="503"/>
    </location>
</feature>
<sequence length="508" mass="53874">MSVRKPPLNKANLMLQQEAIDAVRGQTLAPRGHFIDGRSIASDSGDVLDIISPIDGAILTSVAAGSKADMDRAITSARSAFEDGRWSKMAPAQRKKILIKLAELIERDALELAVLGVRDNGTEINMAYKAESLSAAGTFRYYGEAIDKIYGQIAPTANSVLGLIHHAPVGVVGAIVPWNFPLMIGSWKIAPALAAGNSIVLKPAESASLSLLHLAKLASEAGVPDGVFNVVTGKGSVVGEAMGLSMDVDVLVFTGSGATGRRLLEYSARSNLKRCYLELGGKSPNIIFNDAPDLAQAAKVSAAGIFRNSGQVCVAGSRLLVQEDIHDDFVAEMSRHAKDFKVGNPLDLSSQIGAVHSLSELEANLQFVQTAQEEGAQCVAGGKRILSETGGYYMAPTVMSGVKVEDNLHQNEVFGPVLAVTPFKDEADAIRIANSTVYGLSAGVWTSNLSRAHRMIEEIKSGVIHVNTYGGSDLTVPLGGVKQSGNGHDKSLHAMDKYFDLKSAWIQL</sequence>
<dbReference type="FunFam" id="3.40.605.10:FF:000001">
    <property type="entry name" value="Aldehyde dehydrogenase 1"/>
    <property type="match status" value="1"/>
</dbReference>
<feature type="active site" evidence="4">
    <location>
        <position position="278"/>
    </location>
</feature>
<dbReference type="FunFam" id="3.40.309.10:FF:000012">
    <property type="entry name" value="Betaine aldehyde dehydrogenase"/>
    <property type="match status" value="1"/>
</dbReference>
<dbReference type="InterPro" id="IPR016160">
    <property type="entry name" value="Ald_DH_CS_CYS"/>
</dbReference>
<reference evidence="7 8" key="1">
    <citation type="submission" date="2017-09" db="EMBL/GenBank/DDBJ databases">
        <authorList>
            <person name="Ehlers B."/>
            <person name="Leendertz F.H."/>
        </authorList>
    </citation>
    <scope>NUCLEOTIDE SEQUENCE [LARGE SCALE GENOMIC DNA]</scope>
    <source>
        <strain evidence="7 8">DSM 18289</strain>
    </source>
</reference>
<dbReference type="InterPro" id="IPR016163">
    <property type="entry name" value="Ald_DH_C"/>
</dbReference>
<name>A0A285PI46_9HYPH</name>
<dbReference type="PROSITE" id="PS00687">
    <property type="entry name" value="ALDEHYDE_DEHYDR_GLU"/>
    <property type="match status" value="1"/>
</dbReference>
<accession>A0A285PI46</accession>
<keyword evidence="8" id="KW-1185">Reference proteome</keyword>
<dbReference type="PANTHER" id="PTHR11699">
    <property type="entry name" value="ALDEHYDE DEHYDROGENASE-RELATED"/>
    <property type="match status" value="1"/>
</dbReference>
<evidence type="ECO:0000259" key="6">
    <source>
        <dbReference type="Pfam" id="PF00171"/>
    </source>
</evidence>
<evidence type="ECO:0000256" key="5">
    <source>
        <dbReference type="RuleBase" id="RU003345"/>
    </source>
</evidence>
<evidence type="ECO:0000256" key="2">
    <source>
        <dbReference type="ARBA" id="ARBA00023002"/>
    </source>
</evidence>
<evidence type="ECO:0000256" key="1">
    <source>
        <dbReference type="ARBA" id="ARBA00009986"/>
    </source>
</evidence>
<dbReference type="CDD" id="cd07112">
    <property type="entry name" value="ALDH_GABALDH-PuuC"/>
    <property type="match status" value="1"/>
</dbReference>
<dbReference type="InterPro" id="IPR015590">
    <property type="entry name" value="Aldehyde_DH_dom"/>
</dbReference>
<dbReference type="Pfam" id="PF00171">
    <property type="entry name" value="Aldedh"/>
    <property type="match status" value="1"/>
</dbReference>
<dbReference type="Proteomes" id="UP000219439">
    <property type="component" value="Unassembled WGS sequence"/>
</dbReference>
<dbReference type="EMBL" id="OBEL01000008">
    <property type="protein sequence ID" value="SNZ21395.1"/>
    <property type="molecule type" value="Genomic_DNA"/>
</dbReference>
<gene>
    <name evidence="7" type="ORF">SAMN06265368_4515</name>
</gene>
<dbReference type="Gene3D" id="3.40.309.10">
    <property type="entry name" value="Aldehyde Dehydrogenase, Chain A, domain 2"/>
    <property type="match status" value="1"/>
</dbReference>
<keyword evidence="3" id="KW-0558">Oxidation</keyword>
<dbReference type="Gene3D" id="3.40.605.10">
    <property type="entry name" value="Aldehyde Dehydrogenase, Chain A, domain 1"/>
    <property type="match status" value="1"/>
</dbReference>
<keyword evidence="2 5" id="KW-0560">Oxidoreductase</keyword>
<evidence type="ECO:0000313" key="7">
    <source>
        <dbReference type="EMBL" id="SNZ21395.1"/>
    </source>
</evidence>